<dbReference type="GeneID" id="90982861"/>
<dbReference type="GO" id="GO:0019068">
    <property type="term" value="P:virion assembly"/>
    <property type="evidence" value="ECO:0007669"/>
    <property type="project" value="InterPro"/>
</dbReference>
<dbReference type="Pfam" id="PF05354">
    <property type="entry name" value="Phage_attach"/>
    <property type="match status" value="1"/>
</dbReference>
<evidence type="ECO:0000313" key="2">
    <source>
        <dbReference type="Proteomes" id="UP000027665"/>
    </source>
</evidence>
<sequence>MLREQIASDIKAVFLNLHEMADTVTFGGLPVQAIKDEIPAQESKIGEGANERALSIFCAEADIQILPKNGSSVEVDGEPWRVGFVRRDAGIVNIKLYDTRVNPDALTEAVSVLRPVAGERNEIGGEDEESLSPVTALWAIVRAVSSQDRTIAMQGAELRTHEARLQIPDDAGEEALPVQYGDILEWRGTRLVVKGLRPDWRARLLIADCVYINA</sequence>
<accession>A0A073J654</accession>
<protein>
    <submittedName>
        <fullName evidence="1">Uncharacterized protein</fullName>
    </submittedName>
</protein>
<reference evidence="1 2" key="1">
    <citation type="submission" date="2014-04" db="EMBL/GenBank/DDBJ databases">
        <title>Draft Genome Sequence of Synergistes jonesii.</title>
        <authorList>
            <person name="Coil D.A."/>
            <person name="Eisen J.A."/>
            <person name="Holland-Moritz H.E."/>
        </authorList>
    </citation>
    <scope>NUCLEOTIDE SEQUENCE [LARGE SCALE GENOMIC DNA]</scope>
    <source>
        <strain evidence="1 2">78-1</strain>
    </source>
</reference>
<dbReference type="EMBL" id="JMKI01000006">
    <property type="protein sequence ID" value="KEJ93207.1"/>
    <property type="molecule type" value="Genomic_DNA"/>
</dbReference>
<comment type="caution">
    <text evidence="1">The sequence shown here is derived from an EMBL/GenBank/DDBJ whole genome shotgun (WGS) entry which is preliminary data.</text>
</comment>
<name>A0A073J654_9BACT</name>
<dbReference type="STRING" id="2754.EH55_12965"/>
<dbReference type="RefSeq" id="WP_037974550.1">
    <property type="nucleotide sequence ID" value="NZ_JMKI01000006.1"/>
</dbReference>
<dbReference type="AlphaFoldDB" id="A0A073J654"/>
<gene>
    <name evidence="1" type="ORF">EH55_12965</name>
</gene>
<dbReference type="Proteomes" id="UP000027665">
    <property type="component" value="Unassembled WGS sequence"/>
</dbReference>
<evidence type="ECO:0000313" key="1">
    <source>
        <dbReference type="EMBL" id="KEJ93207.1"/>
    </source>
</evidence>
<organism evidence="1 2">
    <name type="scientific">Synergistes jonesii</name>
    <dbReference type="NCBI Taxonomy" id="2754"/>
    <lineage>
        <taxon>Bacteria</taxon>
        <taxon>Thermotogati</taxon>
        <taxon>Synergistota</taxon>
        <taxon>Synergistia</taxon>
        <taxon>Synergistales</taxon>
        <taxon>Synergistaceae</taxon>
        <taxon>Synergistes</taxon>
    </lineage>
</organism>
<dbReference type="InterPro" id="IPR008018">
    <property type="entry name" value="Phage_tail_attach_FII"/>
</dbReference>
<keyword evidence="2" id="KW-1185">Reference proteome</keyword>
<proteinExistence type="predicted"/>